<evidence type="ECO:0000313" key="5">
    <source>
        <dbReference type="EMBL" id="ROP35853.1"/>
    </source>
</evidence>
<dbReference type="GO" id="GO:0005524">
    <property type="term" value="F:ATP binding"/>
    <property type="evidence" value="ECO:0007669"/>
    <property type="project" value="UniProtKB-KW"/>
</dbReference>
<feature type="domain" description="HTH luxR-type" evidence="4">
    <location>
        <begin position="790"/>
        <end position="855"/>
    </location>
</feature>
<dbReference type="PROSITE" id="PS00622">
    <property type="entry name" value="HTH_LUXR_1"/>
    <property type="match status" value="1"/>
</dbReference>
<dbReference type="CDD" id="cd06170">
    <property type="entry name" value="LuxR_C_like"/>
    <property type="match status" value="1"/>
</dbReference>
<protein>
    <submittedName>
        <fullName evidence="5">Regulatory LuxR family protein</fullName>
    </submittedName>
</protein>
<evidence type="ECO:0000259" key="4">
    <source>
        <dbReference type="PROSITE" id="PS50043"/>
    </source>
</evidence>
<dbReference type="PANTHER" id="PTHR16305">
    <property type="entry name" value="TESTICULAR SOLUBLE ADENYLYL CYCLASE"/>
    <property type="match status" value="1"/>
</dbReference>
<dbReference type="SUPFAM" id="SSF48452">
    <property type="entry name" value="TPR-like"/>
    <property type="match status" value="1"/>
</dbReference>
<dbReference type="PANTHER" id="PTHR16305:SF35">
    <property type="entry name" value="TRANSCRIPTIONAL ACTIVATOR DOMAIN"/>
    <property type="match status" value="1"/>
</dbReference>
<gene>
    <name evidence="5" type="ORF">EDD40_1108</name>
</gene>
<keyword evidence="6" id="KW-1185">Reference proteome</keyword>
<dbReference type="SMART" id="SM00421">
    <property type="entry name" value="HTH_LUXR"/>
    <property type="match status" value="1"/>
</dbReference>
<reference evidence="5 6" key="1">
    <citation type="submission" date="2018-11" db="EMBL/GenBank/DDBJ databases">
        <title>Sequencing the genomes of 1000 actinobacteria strains.</title>
        <authorList>
            <person name="Klenk H.-P."/>
        </authorList>
    </citation>
    <scope>NUCLEOTIDE SEQUENCE [LARGE SCALE GENOMIC DNA]</scope>
    <source>
        <strain evidence="5 6">DSM 44231</strain>
    </source>
</reference>
<dbReference type="PROSITE" id="PS50043">
    <property type="entry name" value="HTH_LUXR_2"/>
    <property type="match status" value="1"/>
</dbReference>
<dbReference type="SUPFAM" id="SSF46894">
    <property type="entry name" value="C-terminal effector domain of the bipartite response regulators"/>
    <property type="match status" value="1"/>
</dbReference>
<dbReference type="PRINTS" id="PR00038">
    <property type="entry name" value="HTHLUXR"/>
</dbReference>
<evidence type="ECO:0000256" key="1">
    <source>
        <dbReference type="ARBA" id="ARBA00022741"/>
    </source>
</evidence>
<keyword evidence="1" id="KW-0547">Nucleotide-binding</keyword>
<dbReference type="InterPro" id="IPR016032">
    <property type="entry name" value="Sig_transdc_resp-reg_C-effctor"/>
</dbReference>
<evidence type="ECO:0000256" key="3">
    <source>
        <dbReference type="SAM" id="MobiDB-lite"/>
    </source>
</evidence>
<dbReference type="AlphaFoldDB" id="A0A3N1GZX8"/>
<evidence type="ECO:0000313" key="6">
    <source>
        <dbReference type="Proteomes" id="UP000268727"/>
    </source>
</evidence>
<keyword evidence="2" id="KW-0067">ATP-binding</keyword>
<dbReference type="SUPFAM" id="SSF52540">
    <property type="entry name" value="P-loop containing nucleoside triphosphate hydrolases"/>
    <property type="match status" value="1"/>
</dbReference>
<name>A0A3N1GZX8_9PSEU</name>
<organism evidence="5 6">
    <name type="scientific">Saccharothrix texasensis</name>
    <dbReference type="NCBI Taxonomy" id="103734"/>
    <lineage>
        <taxon>Bacteria</taxon>
        <taxon>Bacillati</taxon>
        <taxon>Actinomycetota</taxon>
        <taxon>Actinomycetes</taxon>
        <taxon>Pseudonocardiales</taxon>
        <taxon>Pseudonocardiaceae</taxon>
        <taxon>Saccharothrix</taxon>
    </lineage>
</organism>
<dbReference type="Gene3D" id="1.10.10.10">
    <property type="entry name" value="Winged helix-like DNA-binding domain superfamily/Winged helix DNA-binding domain"/>
    <property type="match status" value="1"/>
</dbReference>
<accession>A0A3N1GZX8</accession>
<sequence length="860" mass="92071">MFERETQLSDLRGLFAECRRGKGRMAVVSGPVATGKTELLDQFAEEAVVGGAVFLSASGCRAERAVPFGVLGQLFRSAHLPPEAATHVSWLLAEAARSSTVSPVVHHGLCMALLDHVEGSDAPVLIGVDDAHNADAESLECLSSVVRRVRSGGVMIVLNEGLFAGERHPLLRAGLPRAPLCRRIRLEPLSRNGVAALLAESLGPVRALDLAAACHATTGGNPLLVRALAEDNGGTGPGDELVIGPAFAHTVLSCLDTCEVMRAVARGLAVLAEPCLSLLLGKLADVEPESAVRATVALNECGVLDGDWFRHPLTRAAVLDGIPPAEHTELHRRAATLLRTEGSGPASIARQLVQAGAAVEPDLVPVLHEAAEQALAEDDMDHARACLWLARQSGGDERQRATTTAMIARVQWRVDPVAATAHIGELTAAARAGHLTERYAGMVVQLLTWFGHTDQAKALEAQTTGPRRLALSELVPTGGDRRGAKGLATAERVLQTGRVEEHTLVQTLDALTALMASGRLADAESWCKRLADEVAGRHMPTWHALLSAMRAEIALRRGELGEALRHGKRALEILPVEAWGVVIGLPVGTLVRTHLAAGRVEDASDQLRTPVPDAVFQTAIGLHYLRARGLYYQASGRHRAALDDFQSAGELMVKWGVDSPTLVPWRTDAAQTWLRLGDPDRARHLAEEQSELCEPEDARLRAVSIRIVAATTDPNRRVVMLGTAVEALQGTGDRLELAHTLSDLGWAYHELGNFSQSRLALRSAGLIAKQCDAPAPGRTSQPATSPLDRAPADGRSLSDAEARVAMLASWGYSNRQIATKLFITVSTVEQHLTRTYRKLKVNRRSELARGLYSGAAVETI</sequence>
<dbReference type="GO" id="GO:0006355">
    <property type="term" value="P:regulation of DNA-templated transcription"/>
    <property type="evidence" value="ECO:0007669"/>
    <property type="project" value="InterPro"/>
</dbReference>
<dbReference type="InterPro" id="IPR000792">
    <property type="entry name" value="Tscrpt_reg_LuxR_C"/>
</dbReference>
<feature type="region of interest" description="Disordered" evidence="3">
    <location>
        <begin position="772"/>
        <end position="795"/>
    </location>
</feature>
<dbReference type="Proteomes" id="UP000268727">
    <property type="component" value="Unassembled WGS sequence"/>
</dbReference>
<dbReference type="InterPro" id="IPR041664">
    <property type="entry name" value="AAA_16"/>
</dbReference>
<dbReference type="GO" id="GO:0004016">
    <property type="term" value="F:adenylate cyclase activity"/>
    <property type="evidence" value="ECO:0007669"/>
    <property type="project" value="TreeGrafter"/>
</dbReference>
<dbReference type="GO" id="GO:0003677">
    <property type="term" value="F:DNA binding"/>
    <property type="evidence" value="ECO:0007669"/>
    <property type="project" value="InterPro"/>
</dbReference>
<dbReference type="EMBL" id="RJKM01000001">
    <property type="protein sequence ID" value="ROP35853.1"/>
    <property type="molecule type" value="Genomic_DNA"/>
</dbReference>
<dbReference type="GO" id="GO:0005737">
    <property type="term" value="C:cytoplasm"/>
    <property type="evidence" value="ECO:0007669"/>
    <property type="project" value="TreeGrafter"/>
</dbReference>
<dbReference type="InterPro" id="IPR036388">
    <property type="entry name" value="WH-like_DNA-bd_sf"/>
</dbReference>
<proteinExistence type="predicted"/>
<dbReference type="InterPro" id="IPR027417">
    <property type="entry name" value="P-loop_NTPase"/>
</dbReference>
<dbReference type="InterPro" id="IPR011990">
    <property type="entry name" value="TPR-like_helical_dom_sf"/>
</dbReference>
<dbReference type="Pfam" id="PF00196">
    <property type="entry name" value="GerE"/>
    <property type="match status" value="1"/>
</dbReference>
<evidence type="ECO:0000256" key="2">
    <source>
        <dbReference type="ARBA" id="ARBA00022840"/>
    </source>
</evidence>
<dbReference type="Pfam" id="PF13191">
    <property type="entry name" value="AAA_16"/>
    <property type="match status" value="1"/>
</dbReference>
<dbReference type="Gene3D" id="1.25.40.10">
    <property type="entry name" value="Tetratricopeptide repeat domain"/>
    <property type="match status" value="1"/>
</dbReference>
<comment type="caution">
    <text evidence="5">The sequence shown here is derived from an EMBL/GenBank/DDBJ whole genome shotgun (WGS) entry which is preliminary data.</text>
</comment>